<comment type="caution">
    <text evidence="1">The sequence shown here is derived from an EMBL/GenBank/DDBJ whole genome shotgun (WGS) entry which is preliminary data.</text>
</comment>
<proteinExistence type="predicted"/>
<reference evidence="1 2" key="1">
    <citation type="submission" date="2019-07" db="EMBL/GenBank/DDBJ databases">
        <title>Genomics analysis of Aphanomyces spp. identifies a new class of oomycete effector associated with host adaptation.</title>
        <authorList>
            <person name="Gaulin E."/>
        </authorList>
    </citation>
    <scope>NUCLEOTIDE SEQUENCE [LARGE SCALE GENOMIC DNA]</scope>
    <source>
        <strain evidence="1 2">ATCC 201684</strain>
    </source>
</reference>
<gene>
    <name evidence="1" type="ORF">Ae201684_012664</name>
</gene>
<protein>
    <recommendedName>
        <fullName evidence="3">Transposase Tc1-like domain-containing protein</fullName>
    </recommendedName>
</protein>
<name>A0A6G0WQV3_9STRA</name>
<dbReference type="EMBL" id="VJMJ01000161">
    <property type="protein sequence ID" value="KAF0729773.1"/>
    <property type="molecule type" value="Genomic_DNA"/>
</dbReference>
<dbReference type="AlphaFoldDB" id="A0A6G0WQV3"/>
<evidence type="ECO:0008006" key="3">
    <source>
        <dbReference type="Google" id="ProtNLM"/>
    </source>
</evidence>
<dbReference type="InterPro" id="IPR036397">
    <property type="entry name" value="RNaseH_sf"/>
</dbReference>
<dbReference type="GO" id="GO:0003676">
    <property type="term" value="F:nucleic acid binding"/>
    <property type="evidence" value="ECO:0007669"/>
    <property type="project" value="InterPro"/>
</dbReference>
<accession>A0A6G0WQV3</accession>
<keyword evidence="2" id="KW-1185">Reference proteome</keyword>
<dbReference type="PANTHER" id="PTHR47169">
    <property type="entry name" value="OS01G0541250 PROTEIN"/>
    <property type="match status" value="1"/>
</dbReference>
<dbReference type="VEuPathDB" id="FungiDB:AeMF1_021012"/>
<evidence type="ECO:0000313" key="1">
    <source>
        <dbReference type="EMBL" id="KAF0729773.1"/>
    </source>
</evidence>
<dbReference type="Proteomes" id="UP000481153">
    <property type="component" value="Unassembled WGS sequence"/>
</dbReference>
<organism evidence="1 2">
    <name type="scientific">Aphanomyces euteiches</name>
    <dbReference type="NCBI Taxonomy" id="100861"/>
    <lineage>
        <taxon>Eukaryota</taxon>
        <taxon>Sar</taxon>
        <taxon>Stramenopiles</taxon>
        <taxon>Oomycota</taxon>
        <taxon>Saprolegniomycetes</taxon>
        <taxon>Saprolegniales</taxon>
        <taxon>Verrucalvaceae</taxon>
        <taxon>Aphanomyces</taxon>
    </lineage>
</organism>
<dbReference type="Gene3D" id="3.30.420.10">
    <property type="entry name" value="Ribonuclease H-like superfamily/Ribonuclease H"/>
    <property type="match status" value="1"/>
</dbReference>
<sequence length="267" mass="30748">MAAGKRDLTNEERECILREVLLHSKQAFMMRLPKGLCAHLAAKYNCHVSSIRRVLSRAKSQGIQDGNMRVCVKNRKKGRVGRKMAHSPAQVKQKLLDMPLELRGNLRMIATNTGIIYGSLHRYLKLGMFRSHTNSIRPQLTPANKYSRLKFALGFVRPSMEISEMLEYVHLDEKWFYLTHENIKFYLVPGEKEPDWSCQSKRFITKVMFLTAVARPRFCEDTGLWFNGKIGTWPFIELAEAKRSSVNRPAGTLETKVVVVTKDVYRS</sequence>
<evidence type="ECO:0000313" key="2">
    <source>
        <dbReference type="Proteomes" id="UP000481153"/>
    </source>
</evidence>